<evidence type="ECO:0000259" key="2">
    <source>
        <dbReference type="PROSITE" id="PS51671"/>
    </source>
</evidence>
<dbReference type="InterPro" id="IPR045865">
    <property type="entry name" value="ACT-like_dom_sf"/>
</dbReference>
<comment type="caution">
    <text evidence="3">The sequence shown here is derived from an EMBL/GenBank/DDBJ whole genome shotgun (WGS) entry which is preliminary data.</text>
</comment>
<dbReference type="RefSeq" id="WP_119704640.1">
    <property type="nucleotide sequence ID" value="NZ_JBHSOI010000002.1"/>
</dbReference>
<reference evidence="3 4" key="1">
    <citation type="submission" date="2018-08" db="EMBL/GenBank/DDBJ databases">
        <title>Aeromicrobium sp. M2KJ-4, whole genome shotgun sequence.</title>
        <authorList>
            <person name="Tuo L."/>
        </authorList>
    </citation>
    <scope>NUCLEOTIDE SEQUENCE [LARGE SCALE GENOMIC DNA]</scope>
    <source>
        <strain evidence="3 4">M2KJ-4</strain>
    </source>
</reference>
<accession>A0A371P267</accession>
<sequence>MLWRVRTTLVDRPGILAEIALACGRAEVNILALQVFPTSPRVTDELVVSAPTGWTDVMVAQLFEAAGGSDVSATRVSDASVADATTRYLRGVHEVLEEERDIASVLHELLETEPPDVADYAGHDVMVLNRRSGSELRISRAVPFTEVERARAQALVSLVGDAGADVPLIVPSNRDAVPLLRVAGLTDIEAVSAMHERCSIDTLYERYQVPLKMPMTTRMARRLVVPDHGTALVVQVGTDVVGHGVLELIDETWTFQLIVEDAWQRRGLGTRLMRLAASHAKDAGAARLTFVTAGSNDRLLRAVGRAGFVARVERHDGNVHITVPLREVRSIAATGSG</sequence>
<dbReference type="Pfam" id="PF00583">
    <property type="entry name" value="Acetyltransf_1"/>
    <property type="match status" value="1"/>
</dbReference>
<dbReference type="PROSITE" id="PS51671">
    <property type="entry name" value="ACT"/>
    <property type="match status" value="1"/>
</dbReference>
<keyword evidence="3" id="KW-0808">Transferase</keyword>
<evidence type="ECO:0000259" key="1">
    <source>
        <dbReference type="PROSITE" id="PS51186"/>
    </source>
</evidence>
<dbReference type="GO" id="GO:0016747">
    <property type="term" value="F:acyltransferase activity, transferring groups other than amino-acyl groups"/>
    <property type="evidence" value="ECO:0007669"/>
    <property type="project" value="InterPro"/>
</dbReference>
<dbReference type="SUPFAM" id="SSF55729">
    <property type="entry name" value="Acyl-CoA N-acyltransferases (Nat)"/>
    <property type="match status" value="1"/>
</dbReference>
<organism evidence="3 4">
    <name type="scientific">Aeromicrobium endophyticum</name>
    <dbReference type="NCBI Taxonomy" id="2292704"/>
    <lineage>
        <taxon>Bacteria</taxon>
        <taxon>Bacillati</taxon>
        <taxon>Actinomycetota</taxon>
        <taxon>Actinomycetes</taxon>
        <taxon>Propionibacteriales</taxon>
        <taxon>Nocardioidaceae</taxon>
        <taxon>Aeromicrobium</taxon>
    </lineage>
</organism>
<proteinExistence type="predicted"/>
<dbReference type="InterPro" id="IPR002912">
    <property type="entry name" value="ACT_dom"/>
</dbReference>
<gene>
    <name evidence="3" type="ORF">DX116_12735</name>
</gene>
<dbReference type="InterPro" id="IPR016181">
    <property type="entry name" value="Acyl_CoA_acyltransferase"/>
</dbReference>
<evidence type="ECO:0000313" key="4">
    <source>
        <dbReference type="Proteomes" id="UP000265581"/>
    </source>
</evidence>
<evidence type="ECO:0000313" key="3">
    <source>
        <dbReference type="EMBL" id="REK70042.1"/>
    </source>
</evidence>
<feature type="domain" description="ACT" evidence="2">
    <location>
        <begin position="4"/>
        <end position="81"/>
    </location>
</feature>
<feature type="domain" description="N-acetyltransferase" evidence="1">
    <location>
        <begin position="178"/>
        <end position="326"/>
    </location>
</feature>
<name>A0A371P267_9ACTN</name>
<dbReference type="PROSITE" id="PS51186">
    <property type="entry name" value="GNAT"/>
    <property type="match status" value="1"/>
</dbReference>
<keyword evidence="4" id="KW-1185">Reference proteome</keyword>
<dbReference type="SUPFAM" id="SSF55021">
    <property type="entry name" value="ACT-like"/>
    <property type="match status" value="1"/>
</dbReference>
<dbReference type="Gene3D" id="3.40.630.30">
    <property type="match status" value="1"/>
</dbReference>
<dbReference type="OrthoDB" id="5516749at2"/>
<dbReference type="AlphaFoldDB" id="A0A371P267"/>
<dbReference type="InterPro" id="IPR000182">
    <property type="entry name" value="GNAT_dom"/>
</dbReference>
<dbReference type="EMBL" id="QUBR01000002">
    <property type="protein sequence ID" value="REK70042.1"/>
    <property type="molecule type" value="Genomic_DNA"/>
</dbReference>
<protein>
    <submittedName>
        <fullName evidence="3">GNAT family N-acetyltransferase</fullName>
    </submittedName>
</protein>
<dbReference type="Proteomes" id="UP000265581">
    <property type="component" value="Unassembled WGS sequence"/>
</dbReference>
<dbReference type="CDD" id="cd04301">
    <property type="entry name" value="NAT_SF"/>
    <property type="match status" value="1"/>
</dbReference>